<name>A0A098VNC2_9MICR</name>
<sequence>MNENRRAPPNMPTTTIKIPISLPPQLPSPPSCSSTPSPPPSVVGDGRSRCDHCRFPSTDVSQDAINGLVIWKSPSDKQDKWNEPLSQSFALKRDKFLCIVNGRIRKKLYCLLCGEEKPVPSYEIIGIDQGGADEKWRLLSIKFLSKLNSEGGTLKGTLEVLIEFCKIFLGQPLHQKETNTGSSLEVLRGPLLNLLLHCRRISLSNYYQTFFQKQKNRSYIPFLLDANASFEELSILLFTFGPSSSQYKYCFKPGDAPSELPQIDALLLNLNVSAPLFIRSLIAFRIKSMLSTLYRQLHLLGDTQQSSFLPNVCWDLDCTREPSYISGTLFEFGPRLDHHLLTVAIKVCPFTGHFLLLPESSTNSFFCASKSENFSDVASDVYKAIYCLLPKKTYPDLLLGPLLELRQEPTLQHPFISVHKQEGSPNILWPSKETMLPLISLLNEPPPHPVYIFISPSHSYVIKVTFVAQFLHVNLQVITSKSSSSERSTNEIFSFSPVDFFPFIRLISVKKMMHKAFSDFTGDTAPCSIELSKNEGTAFVFDASFSFSIPTGSKESSKSLHCKLETVISPSINDNSYKSIFPCGSYSAESFEGLSRILFQWCSQAYLSILALELSALGFVHIEVSWKGHSNPTIIFPLWHANEYIDHMIPPEYTPTPKIALSIIPDAAALKWRWPSPQHLLSFATFEIDGHCFDKAHVLRLTKWYFSRRLSIISTIKVRIPACLLTLVLASACVHAFTLGSLPRLNASVFFQDAGLYRPHLKSAHPILQEVRPFECEIFRNGFDPGMDNRASVSANAPGIPSPPAPTSSWNSFFGKLIRAIHNHWPQYCLAPDAGGGIGIELGLVLLPHIIKPCPPQALSEATKDADKKLSPLLPAPSVIKTISYVNIYSSSDELIVLLHAWKITLIPWAHGDPRLDLPFIKSIIEPSNLPQASLYSAEEFQIVFKILSFALAPFSNAFFPISEGKGSLKMTMIDTEKLEMLLMIFKILLLPPVVLKDAIRLFSLSGMNGIIESGLSLISATAALANACKMTLVLSPADSLKIFPAEGLIHFQVKTPHPTLTV</sequence>
<dbReference type="VEuPathDB" id="MicrosporidiaDB:DI09_79p120"/>
<evidence type="ECO:0000313" key="3">
    <source>
        <dbReference type="Proteomes" id="UP000029725"/>
    </source>
</evidence>
<evidence type="ECO:0000256" key="1">
    <source>
        <dbReference type="SAM" id="MobiDB-lite"/>
    </source>
</evidence>
<proteinExistence type="predicted"/>
<dbReference type="Proteomes" id="UP000029725">
    <property type="component" value="Unassembled WGS sequence"/>
</dbReference>
<reference evidence="2 3" key="1">
    <citation type="submission" date="2014-04" db="EMBL/GenBank/DDBJ databases">
        <title>A new species of microsporidia sheds light on the evolution of extreme parasitism.</title>
        <authorList>
            <person name="Haag K.L."/>
            <person name="James T.Y."/>
            <person name="Larsson R."/>
            <person name="Schaer T.M."/>
            <person name="Refardt D."/>
            <person name="Pombert J.-F."/>
            <person name="Ebert D."/>
        </authorList>
    </citation>
    <scope>NUCLEOTIDE SEQUENCE [LARGE SCALE GENOMIC DNA]</scope>
    <source>
        <strain evidence="2 3">UGP3</strain>
        <tissue evidence="2">Spores</tissue>
    </source>
</reference>
<dbReference type="HOGENOM" id="CLU_288864_0_0_1"/>
<dbReference type="GeneID" id="25260823"/>
<dbReference type="EMBL" id="JMKJ01000589">
    <property type="protein sequence ID" value="KGG50289.1"/>
    <property type="molecule type" value="Genomic_DNA"/>
</dbReference>
<protein>
    <submittedName>
        <fullName evidence="2">Uncharacterized protein</fullName>
    </submittedName>
</protein>
<dbReference type="RefSeq" id="XP_013236716.1">
    <property type="nucleotide sequence ID" value="XM_013381262.1"/>
</dbReference>
<dbReference type="AlphaFoldDB" id="A0A098VNC2"/>
<feature type="compositionally biased region" description="Pro residues" evidence="1">
    <location>
        <begin position="21"/>
        <end position="41"/>
    </location>
</feature>
<evidence type="ECO:0000313" key="2">
    <source>
        <dbReference type="EMBL" id="KGG50289.1"/>
    </source>
</evidence>
<feature type="region of interest" description="Disordered" evidence="1">
    <location>
        <begin position="1"/>
        <end position="47"/>
    </location>
</feature>
<organism evidence="2 3">
    <name type="scientific">Mitosporidium daphniae</name>
    <dbReference type="NCBI Taxonomy" id="1485682"/>
    <lineage>
        <taxon>Eukaryota</taxon>
        <taxon>Fungi</taxon>
        <taxon>Fungi incertae sedis</taxon>
        <taxon>Microsporidia</taxon>
        <taxon>Mitosporidium</taxon>
    </lineage>
</organism>
<gene>
    <name evidence="2" type="ORF">DI09_79p120</name>
</gene>
<comment type="caution">
    <text evidence="2">The sequence shown here is derived from an EMBL/GenBank/DDBJ whole genome shotgun (WGS) entry which is preliminary data.</text>
</comment>
<accession>A0A098VNC2</accession>
<keyword evidence="3" id="KW-1185">Reference proteome</keyword>